<dbReference type="AlphaFoldDB" id="A0A968KWG0"/>
<name>A0A968KWG0_9SPIO</name>
<organism evidence="1 2">
    <name type="scientific">Entomospira culicis</name>
    <dbReference type="NCBI Taxonomy" id="2719989"/>
    <lineage>
        <taxon>Bacteria</taxon>
        <taxon>Pseudomonadati</taxon>
        <taxon>Spirochaetota</taxon>
        <taxon>Spirochaetia</taxon>
        <taxon>Spirochaetales</taxon>
        <taxon>Spirochaetaceae</taxon>
        <taxon>Entomospira</taxon>
    </lineage>
</organism>
<keyword evidence="2" id="KW-1185">Reference proteome</keyword>
<dbReference type="RefSeq" id="WP_167695271.1">
    <property type="nucleotide sequence ID" value="NZ_CP118181.1"/>
</dbReference>
<comment type="caution">
    <text evidence="1">The sequence shown here is derived from an EMBL/GenBank/DDBJ whole genome shotgun (WGS) entry which is preliminary data.</text>
</comment>
<evidence type="ECO:0000313" key="1">
    <source>
        <dbReference type="EMBL" id="NIZ69172.1"/>
    </source>
</evidence>
<dbReference type="Proteomes" id="UP000778951">
    <property type="component" value="Unassembled WGS sequence"/>
</dbReference>
<accession>A0A968KWG0</accession>
<dbReference type="PROSITE" id="PS51257">
    <property type="entry name" value="PROKAR_LIPOPROTEIN"/>
    <property type="match status" value="1"/>
</dbReference>
<dbReference type="EMBL" id="JAATLM010000001">
    <property type="protein sequence ID" value="NIZ69172.1"/>
    <property type="molecule type" value="Genomic_DNA"/>
</dbReference>
<protein>
    <submittedName>
        <fullName evidence="1">Uncharacterized protein</fullName>
    </submittedName>
</protein>
<reference evidence="1" key="1">
    <citation type="submission" date="2020-03" db="EMBL/GenBank/DDBJ databases">
        <title>Spirochaetal bacteria isolated from arthropods constitute a novel genus Entomospira genus novum within the order Spirochaetales.</title>
        <authorList>
            <person name="Grana-Miraglia L."/>
            <person name="Sikutova S."/>
            <person name="Fingerle V."/>
            <person name="Sing A."/>
            <person name="Castillo-Ramirez S."/>
            <person name="Margos G."/>
            <person name="Rudolf I."/>
        </authorList>
    </citation>
    <scope>NUCLEOTIDE SEQUENCE</scope>
    <source>
        <strain evidence="1">BR149</strain>
    </source>
</reference>
<sequence length="335" mass="39406">MKKLLFLPLFALFIACQQSNNTQLLQQIIEAPYGSNQDSIKKVFPEKFYSSSQLSQETILQSIASVDFLKSALDNFAHRTQIKTFQTIFYKETYPLIVFFDQDQLYAQLIPFTPMSAENFRRLFDEASAHLGAPNEEERQSHQEIVIWNIPQQNAFLQIAYNHQSQEGFLLLLNYEIRMQNDLRLFKELNINPNFLANIELGQDYATVIKEHPHFYAAAHNRETLVYLAKLNNPYSPIFYTYFFENDQLSSIFFQNIEEQEEYIIEIFNKLLQQSPEITTQKISDYHTIVSYSWKRENNTGALIVIHYYEGENQQQRQSQAVITENFNALRDQLL</sequence>
<proteinExistence type="predicted"/>
<evidence type="ECO:0000313" key="2">
    <source>
        <dbReference type="Proteomes" id="UP000778951"/>
    </source>
</evidence>
<gene>
    <name evidence="1" type="ORF">HCT48_02960</name>
</gene>